<dbReference type="GO" id="GO:0005975">
    <property type="term" value="P:carbohydrate metabolic process"/>
    <property type="evidence" value="ECO:0007669"/>
    <property type="project" value="InterPro"/>
</dbReference>
<sequence length="117" mass="12804">MAKSPSRPRRIQLEAQLLPWLGERGHERSTAGLTGAPASSSRFGGVRAGLTCSRFAVEISRGNNEANVMVLGSKVLGDDQALALAELCLETRFRGRVARRRRGDDQRTRMELEAAPE</sequence>
<dbReference type="GO" id="GO:0016861">
    <property type="term" value="F:intramolecular oxidoreductase activity, interconverting aldoses and ketoses"/>
    <property type="evidence" value="ECO:0007669"/>
    <property type="project" value="UniProtKB-ARBA"/>
</dbReference>
<comment type="caution">
    <text evidence="2">The sequence shown here is derived from an EMBL/GenBank/DDBJ whole genome shotgun (WGS) entry which is preliminary data.</text>
</comment>
<reference evidence="2 3" key="1">
    <citation type="submission" date="2018-04" db="EMBL/GenBank/DDBJ databases">
        <title>Bacteria isolated from cave deposits of Manipur.</title>
        <authorList>
            <person name="Sahoo D."/>
            <person name="Sarangthem I."/>
            <person name="Nandeibam J."/>
        </authorList>
    </citation>
    <scope>NUCLEOTIDE SEQUENCE [LARGE SCALE GENOMIC DNA]</scope>
    <source>
        <strain evidence="3">mrc11</strain>
    </source>
</reference>
<dbReference type="Gene3D" id="3.40.1400.10">
    <property type="entry name" value="Sugar-phosphate isomerase, RpiB/LacA/LacB"/>
    <property type="match status" value="1"/>
</dbReference>
<name>A0A328HI84_ARTGO</name>
<dbReference type="Proteomes" id="UP000249166">
    <property type="component" value="Unassembled WGS sequence"/>
</dbReference>
<organism evidence="2 3">
    <name type="scientific">Arthrobacter globiformis</name>
    <dbReference type="NCBI Taxonomy" id="1665"/>
    <lineage>
        <taxon>Bacteria</taxon>
        <taxon>Bacillati</taxon>
        <taxon>Actinomycetota</taxon>
        <taxon>Actinomycetes</taxon>
        <taxon>Micrococcales</taxon>
        <taxon>Micrococcaceae</taxon>
        <taxon>Arthrobacter</taxon>
    </lineage>
</organism>
<accession>A0A328HI84</accession>
<evidence type="ECO:0008006" key="4">
    <source>
        <dbReference type="Google" id="ProtNLM"/>
    </source>
</evidence>
<dbReference type="InterPro" id="IPR036569">
    <property type="entry name" value="RpiB_LacA_LacB_sf"/>
</dbReference>
<dbReference type="InterPro" id="IPR003500">
    <property type="entry name" value="RpiB_LacA_LacB"/>
</dbReference>
<dbReference type="Pfam" id="PF02502">
    <property type="entry name" value="LacAB_rpiB"/>
    <property type="match status" value="1"/>
</dbReference>
<gene>
    <name evidence="2" type="ORF">DBZ45_13860</name>
</gene>
<evidence type="ECO:0000313" key="2">
    <source>
        <dbReference type="EMBL" id="RAM36723.1"/>
    </source>
</evidence>
<protein>
    <recommendedName>
        <fullName evidence="4">Ribose-5-phosphate isomerase</fullName>
    </recommendedName>
</protein>
<evidence type="ECO:0000256" key="1">
    <source>
        <dbReference type="ARBA" id="ARBA00008754"/>
    </source>
</evidence>
<proteinExistence type="inferred from homology"/>
<dbReference type="EMBL" id="QLNP01000088">
    <property type="protein sequence ID" value="RAM36723.1"/>
    <property type="molecule type" value="Genomic_DNA"/>
</dbReference>
<evidence type="ECO:0000313" key="3">
    <source>
        <dbReference type="Proteomes" id="UP000249166"/>
    </source>
</evidence>
<dbReference type="AlphaFoldDB" id="A0A328HI84"/>
<dbReference type="OrthoDB" id="1778624at2"/>
<dbReference type="SUPFAM" id="SSF89623">
    <property type="entry name" value="Ribose/Galactose isomerase RpiB/AlsB"/>
    <property type="match status" value="1"/>
</dbReference>
<comment type="similarity">
    <text evidence="1">Belongs to the LacAB/RpiB family.</text>
</comment>